<evidence type="ECO:0000256" key="2">
    <source>
        <dbReference type="ARBA" id="ARBA00008989"/>
    </source>
</evidence>
<dbReference type="EMBL" id="UASK01000005">
    <property type="protein sequence ID" value="SPX41356.1"/>
    <property type="molecule type" value="Genomic_DNA"/>
</dbReference>
<comment type="similarity">
    <text evidence="2">Belongs to the FBPase class 2 family.</text>
</comment>
<evidence type="ECO:0000256" key="3">
    <source>
        <dbReference type="ARBA" id="ARBA00013093"/>
    </source>
</evidence>
<dbReference type="Pfam" id="PF03320">
    <property type="entry name" value="FBPase_glpX"/>
    <property type="match status" value="1"/>
</dbReference>
<dbReference type="PANTHER" id="PTHR30447:SF0">
    <property type="entry name" value="FRUCTOSE-1,6-BISPHOSPHATASE 1 CLASS 2-RELATED"/>
    <property type="match status" value="1"/>
</dbReference>
<evidence type="ECO:0000256" key="6">
    <source>
        <dbReference type="ARBA" id="ARBA00023211"/>
    </source>
</evidence>
<name>A0A2X1RH84_HAEIF</name>
<organism evidence="8 9">
    <name type="scientific">Haemophilus influenzae</name>
    <dbReference type="NCBI Taxonomy" id="727"/>
    <lineage>
        <taxon>Bacteria</taxon>
        <taxon>Pseudomonadati</taxon>
        <taxon>Pseudomonadota</taxon>
        <taxon>Gammaproteobacteria</taxon>
        <taxon>Pasteurellales</taxon>
        <taxon>Pasteurellaceae</taxon>
        <taxon>Haemophilus</taxon>
    </lineage>
</organism>
<evidence type="ECO:0000313" key="9">
    <source>
        <dbReference type="Proteomes" id="UP000249936"/>
    </source>
</evidence>
<dbReference type="GO" id="GO:0006071">
    <property type="term" value="P:glycerol metabolic process"/>
    <property type="evidence" value="ECO:0007669"/>
    <property type="project" value="InterPro"/>
</dbReference>
<sequence>MGAKVLAIPDGDVAGSVLCCLPDAEVDLLYGIGGAPEGVAAAAAIRALGGDMQARLIPRNEVKGDTEENKKIAANEIQRCAALGVKVNEVLKLEDLVRDDNLVFTATGITNGDLLKGISRKGNLASTETILIRGKSRTIRKIQSIHYLDDLYKILNI</sequence>
<dbReference type="Gene3D" id="3.40.190.90">
    <property type="match status" value="1"/>
</dbReference>
<dbReference type="AlphaFoldDB" id="A0A2X1RH84"/>
<evidence type="ECO:0000256" key="7">
    <source>
        <dbReference type="ARBA" id="ARBA00023277"/>
    </source>
</evidence>
<dbReference type="NCBIfam" id="TIGR00330">
    <property type="entry name" value="glpX"/>
    <property type="match status" value="1"/>
</dbReference>
<keyword evidence="6" id="KW-0464">Manganese</keyword>
<proteinExistence type="inferred from homology"/>
<reference evidence="8 9" key="1">
    <citation type="submission" date="2018-06" db="EMBL/GenBank/DDBJ databases">
        <authorList>
            <consortium name="Pathogen Informatics"/>
            <person name="Doyle S."/>
        </authorList>
    </citation>
    <scope>NUCLEOTIDE SEQUENCE [LARGE SCALE GENOMIC DNA]</scope>
    <source>
        <strain evidence="8 9">NCTC11872</strain>
    </source>
</reference>
<dbReference type="Proteomes" id="UP000249936">
    <property type="component" value="Unassembled WGS sequence"/>
</dbReference>
<evidence type="ECO:0000256" key="4">
    <source>
        <dbReference type="ARBA" id="ARBA00022723"/>
    </source>
</evidence>
<keyword evidence="4" id="KW-0479">Metal-binding</keyword>
<dbReference type="InterPro" id="IPR004464">
    <property type="entry name" value="FBPase_class-2/SBPase"/>
</dbReference>
<dbReference type="GO" id="GO:0046872">
    <property type="term" value="F:metal ion binding"/>
    <property type="evidence" value="ECO:0007669"/>
    <property type="project" value="UniProtKB-KW"/>
</dbReference>
<dbReference type="SUPFAM" id="SSF56655">
    <property type="entry name" value="Carbohydrate phosphatase"/>
    <property type="match status" value="1"/>
</dbReference>
<protein>
    <recommendedName>
        <fullName evidence="3">fructose-bisphosphatase</fullName>
        <ecNumber evidence="3">3.1.3.11</ecNumber>
    </recommendedName>
</protein>
<dbReference type="GO" id="GO:0006094">
    <property type="term" value="P:gluconeogenesis"/>
    <property type="evidence" value="ECO:0007669"/>
    <property type="project" value="InterPro"/>
</dbReference>
<evidence type="ECO:0000256" key="1">
    <source>
        <dbReference type="ARBA" id="ARBA00001273"/>
    </source>
</evidence>
<accession>A0A2X1RH84</accession>
<evidence type="ECO:0000313" key="8">
    <source>
        <dbReference type="EMBL" id="SPX41356.1"/>
    </source>
</evidence>
<comment type="catalytic activity">
    <reaction evidence="1">
        <text>beta-D-fructose 1,6-bisphosphate + H2O = beta-D-fructose 6-phosphate + phosphate</text>
        <dbReference type="Rhea" id="RHEA:11064"/>
        <dbReference type="ChEBI" id="CHEBI:15377"/>
        <dbReference type="ChEBI" id="CHEBI:32966"/>
        <dbReference type="ChEBI" id="CHEBI:43474"/>
        <dbReference type="ChEBI" id="CHEBI:57634"/>
        <dbReference type="EC" id="3.1.3.11"/>
    </reaction>
</comment>
<dbReference type="GO" id="GO:0030388">
    <property type="term" value="P:fructose 1,6-bisphosphate metabolic process"/>
    <property type="evidence" value="ECO:0007669"/>
    <property type="project" value="TreeGrafter"/>
</dbReference>
<dbReference type="GO" id="GO:0005829">
    <property type="term" value="C:cytosol"/>
    <property type="evidence" value="ECO:0007669"/>
    <property type="project" value="TreeGrafter"/>
</dbReference>
<dbReference type="GO" id="GO:0042132">
    <property type="term" value="F:fructose 1,6-bisphosphate 1-phosphatase activity"/>
    <property type="evidence" value="ECO:0007669"/>
    <property type="project" value="UniProtKB-EC"/>
</dbReference>
<dbReference type="Gene3D" id="3.30.540.10">
    <property type="entry name" value="Fructose-1,6-Bisphosphatase, subunit A, domain 1"/>
    <property type="match status" value="1"/>
</dbReference>
<evidence type="ECO:0000256" key="5">
    <source>
        <dbReference type="ARBA" id="ARBA00022801"/>
    </source>
</evidence>
<dbReference type="PANTHER" id="PTHR30447">
    <property type="entry name" value="FRUCTOSE-1,6-BISPHOSPHATASE CLASS 2"/>
    <property type="match status" value="1"/>
</dbReference>
<dbReference type="EC" id="3.1.3.11" evidence="3"/>
<keyword evidence="5 8" id="KW-0378">Hydrolase</keyword>
<gene>
    <name evidence="8" type="primary">glpX_4</name>
    <name evidence="8" type="ORF">NCTC11872_00953</name>
</gene>
<keyword evidence="7" id="KW-0119">Carbohydrate metabolism</keyword>